<feature type="compositionally biased region" description="Basic and acidic residues" evidence="1">
    <location>
        <begin position="37"/>
        <end position="48"/>
    </location>
</feature>
<dbReference type="GO" id="GO:0006044">
    <property type="term" value="P:N-acetylglucosamine metabolic process"/>
    <property type="evidence" value="ECO:0007669"/>
    <property type="project" value="TreeGrafter"/>
</dbReference>
<evidence type="ECO:0000313" key="4">
    <source>
        <dbReference type="Proteomes" id="UP001487740"/>
    </source>
</evidence>
<dbReference type="GO" id="GO:0006790">
    <property type="term" value="P:sulfur compound metabolic process"/>
    <property type="evidence" value="ECO:0007669"/>
    <property type="project" value="TreeGrafter"/>
</dbReference>
<feature type="compositionally biased region" description="Low complexity" evidence="1">
    <location>
        <begin position="72"/>
        <end position="106"/>
    </location>
</feature>
<dbReference type="PANTHER" id="PTHR10704:SF44">
    <property type="entry name" value="LD35051P-RELATED"/>
    <property type="match status" value="1"/>
</dbReference>
<feature type="compositionally biased region" description="Basic and acidic residues" evidence="1">
    <location>
        <begin position="18"/>
        <end position="30"/>
    </location>
</feature>
<dbReference type="InterPro" id="IPR000863">
    <property type="entry name" value="Sulfotransferase_dom"/>
</dbReference>
<feature type="compositionally biased region" description="Low complexity" evidence="1">
    <location>
        <begin position="49"/>
        <end position="64"/>
    </location>
</feature>
<dbReference type="SUPFAM" id="SSF52540">
    <property type="entry name" value="P-loop containing nucleoside triphosphate hydrolases"/>
    <property type="match status" value="1"/>
</dbReference>
<dbReference type="EMBL" id="JARAKH010000012">
    <property type="protein sequence ID" value="KAK8398371.1"/>
    <property type="molecule type" value="Genomic_DNA"/>
</dbReference>
<protein>
    <recommendedName>
        <fullName evidence="2">Sulfotransferase domain-containing protein</fullName>
    </recommendedName>
</protein>
<feature type="region of interest" description="Disordered" evidence="1">
    <location>
        <begin position="174"/>
        <end position="199"/>
    </location>
</feature>
<dbReference type="AlphaFoldDB" id="A0AAW0UEY0"/>
<dbReference type="Proteomes" id="UP001487740">
    <property type="component" value="Unassembled WGS sequence"/>
</dbReference>
<dbReference type="InterPro" id="IPR027417">
    <property type="entry name" value="P-loop_NTPase"/>
</dbReference>
<dbReference type="PANTHER" id="PTHR10704">
    <property type="entry name" value="CARBOHYDRATE SULFOTRANSFERASE"/>
    <property type="match status" value="1"/>
</dbReference>
<evidence type="ECO:0000256" key="1">
    <source>
        <dbReference type="SAM" id="MobiDB-lite"/>
    </source>
</evidence>
<reference evidence="3 4" key="1">
    <citation type="submission" date="2023-03" db="EMBL/GenBank/DDBJ databases">
        <title>High-quality genome of Scylla paramamosain provides insights in environmental adaptation.</title>
        <authorList>
            <person name="Zhang L."/>
        </authorList>
    </citation>
    <scope>NUCLEOTIDE SEQUENCE [LARGE SCALE GENOMIC DNA]</scope>
    <source>
        <strain evidence="3">LZ_2023a</strain>
        <tissue evidence="3">Muscle</tissue>
    </source>
</reference>
<dbReference type="Gene3D" id="3.40.50.300">
    <property type="entry name" value="P-loop containing nucleotide triphosphate hydrolases"/>
    <property type="match status" value="1"/>
</dbReference>
<evidence type="ECO:0000259" key="2">
    <source>
        <dbReference type="Pfam" id="PF00685"/>
    </source>
</evidence>
<proteinExistence type="predicted"/>
<dbReference type="InterPro" id="IPR051135">
    <property type="entry name" value="Gal/GlcNAc/GalNAc_ST"/>
</dbReference>
<feature type="region of interest" description="Disordered" evidence="1">
    <location>
        <begin position="1"/>
        <end position="110"/>
    </location>
</feature>
<sequence>MSDEGKSYSPATLTQGESRCDGSVEGREMNHPPPGEGVEHVKGEERQGEGATQSTGETTTTTVQDKQEDTHSTCSTASSSASSSPSQTSTSSSEGGSGSPSAQEASRAINIEDSDKKYVVIEHSKPKTWLAAYNSLAPRTRQTVRTAVIAVVSALALVAIFHLARLAEHPVSDNAIDGSKKQHQKHEQTQLGGGSEAWVGDGVLKAHSGKAVSPMGPHDGWQEAKEMAEQMAAAVGAEGPASPVQDILARSRPGGRQVRPILNVPVGRDVVDVQRIRNINRAASRPANATEVNMTLSEVRRKVEADRKKLSSKTLRLWSPGEVPLRVLLVTTWRSGSTFLGQVLAHHPAVFNHYEPFSPLGVRQVRSGREAFQSQQLLHRLMDCQYGGQDEYLNYTRSHAEDMLGHNKGIWDSCRRGPNFNACFNASFLSQACQMFPIQLVKTVRLRLNLTQLFLNDERMNVKVVFLVRDPRATMSSRYTSVSWCNDNPDCSSPEVLCSDLQGDLKVATALGQLYPQRFKMLKYEDLAMDPQNVIKNLMDFLGLEYSVETAQFVKENTEQDVNSPWSIKRKSSDRVNLWKKQLPLQEIHNIQNACESVLKTLEYELVGQ</sequence>
<accession>A0AAW0UEY0</accession>
<organism evidence="3 4">
    <name type="scientific">Scylla paramamosain</name>
    <name type="common">Mud crab</name>
    <dbReference type="NCBI Taxonomy" id="85552"/>
    <lineage>
        <taxon>Eukaryota</taxon>
        <taxon>Metazoa</taxon>
        <taxon>Ecdysozoa</taxon>
        <taxon>Arthropoda</taxon>
        <taxon>Crustacea</taxon>
        <taxon>Multicrustacea</taxon>
        <taxon>Malacostraca</taxon>
        <taxon>Eumalacostraca</taxon>
        <taxon>Eucarida</taxon>
        <taxon>Decapoda</taxon>
        <taxon>Pleocyemata</taxon>
        <taxon>Brachyura</taxon>
        <taxon>Eubrachyura</taxon>
        <taxon>Portunoidea</taxon>
        <taxon>Portunidae</taxon>
        <taxon>Portuninae</taxon>
        <taxon>Scylla</taxon>
    </lineage>
</organism>
<dbReference type="GO" id="GO:0001517">
    <property type="term" value="F:N-acetylglucosamine 6-O-sulfotransferase activity"/>
    <property type="evidence" value="ECO:0007669"/>
    <property type="project" value="TreeGrafter"/>
</dbReference>
<keyword evidence="4" id="KW-1185">Reference proteome</keyword>
<feature type="domain" description="Sulfotransferase" evidence="2">
    <location>
        <begin position="326"/>
        <end position="600"/>
    </location>
</feature>
<name>A0AAW0UEY0_SCYPA</name>
<evidence type="ECO:0000313" key="3">
    <source>
        <dbReference type="EMBL" id="KAK8398371.1"/>
    </source>
</evidence>
<comment type="caution">
    <text evidence="3">The sequence shown here is derived from an EMBL/GenBank/DDBJ whole genome shotgun (WGS) entry which is preliminary data.</text>
</comment>
<dbReference type="Pfam" id="PF00685">
    <property type="entry name" value="Sulfotransfer_1"/>
    <property type="match status" value="1"/>
</dbReference>
<gene>
    <name evidence="3" type="ORF">O3P69_003930</name>
</gene>